<dbReference type="GO" id="GO:0016787">
    <property type="term" value="F:hydrolase activity"/>
    <property type="evidence" value="ECO:0007669"/>
    <property type="project" value="UniProtKB-KW"/>
</dbReference>
<dbReference type="Pfam" id="PF00753">
    <property type="entry name" value="Lactamase_B"/>
    <property type="match status" value="1"/>
</dbReference>
<dbReference type="InterPro" id="IPR051013">
    <property type="entry name" value="MBL_superfamily_lactonases"/>
</dbReference>
<sequence length="295" mass="32413">MRRTMLNLGAATLEKIVDIDPFVLPADLLLPGCDLRELANHADLLAPDHVDFAAPAILLSLHSFVLRIAGRIVLIDSCVGEDKPRPRRADWHQRKGTGYLDRLGAAGLTPADVDIVLCTHLHADHVGWNTKREDGRWVPTFPNARYVIGRRELDHWEAAEREAPGSHNHGAFADSVLPVIEAGLVERVDDGVSLFSGAEIVPLAGHSPGQIGLDLRSRDGHHALFCGDAIHSPVQVFRPHWSSRFCFDKAAAGRLRQSLLERAAEDDTLLLPAHLRGACGMRIVPDRDGFRPLMV</sequence>
<feature type="domain" description="Metallo-beta-lactamase" evidence="5">
    <location>
        <begin position="60"/>
        <end position="274"/>
    </location>
</feature>
<keyword evidence="3 6" id="KW-0378">Hydrolase</keyword>
<evidence type="ECO:0000256" key="3">
    <source>
        <dbReference type="ARBA" id="ARBA00022801"/>
    </source>
</evidence>
<name>A0A4Y8RVZ5_9HYPH</name>
<gene>
    <name evidence="6" type="ORF">E3C22_04340</name>
</gene>
<accession>A0A4Y8RVZ5</accession>
<keyword evidence="2" id="KW-0479">Metal-binding</keyword>
<dbReference type="OrthoDB" id="9773738at2"/>
<dbReference type="PANTHER" id="PTHR42978:SF6">
    <property type="entry name" value="QUORUM-QUENCHING LACTONASE YTNP-RELATED"/>
    <property type="match status" value="1"/>
</dbReference>
<evidence type="ECO:0000256" key="4">
    <source>
        <dbReference type="ARBA" id="ARBA00022833"/>
    </source>
</evidence>
<organism evidence="6 7">
    <name type="scientific">Jiella endophytica</name>
    <dbReference type="NCBI Taxonomy" id="2558362"/>
    <lineage>
        <taxon>Bacteria</taxon>
        <taxon>Pseudomonadati</taxon>
        <taxon>Pseudomonadota</taxon>
        <taxon>Alphaproteobacteria</taxon>
        <taxon>Hyphomicrobiales</taxon>
        <taxon>Aurantimonadaceae</taxon>
        <taxon>Jiella</taxon>
    </lineage>
</organism>
<dbReference type="AlphaFoldDB" id="A0A4Y8RVZ5"/>
<comment type="similarity">
    <text evidence="1">Belongs to the metallo-beta-lactamase superfamily.</text>
</comment>
<evidence type="ECO:0000256" key="2">
    <source>
        <dbReference type="ARBA" id="ARBA00022723"/>
    </source>
</evidence>
<comment type="caution">
    <text evidence="6">The sequence shown here is derived from an EMBL/GenBank/DDBJ whole genome shotgun (WGS) entry which is preliminary data.</text>
</comment>
<dbReference type="InterPro" id="IPR036866">
    <property type="entry name" value="RibonucZ/Hydroxyglut_hydro"/>
</dbReference>
<dbReference type="PANTHER" id="PTHR42978">
    <property type="entry name" value="QUORUM-QUENCHING LACTONASE YTNP-RELATED-RELATED"/>
    <property type="match status" value="1"/>
</dbReference>
<reference evidence="6 7" key="1">
    <citation type="submission" date="2019-03" db="EMBL/GenBank/DDBJ databases">
        <title>Jiella endophytica sp. nov., a novel endophytic bacterium isolated from root of Ficus microcarpa Linn. f.</title>
        <authorList>
            <person name="Tuo L."/>
        </authorList>
    </citation>
    <scope>NUCLEOTIDE SEQUENCE [LARGE SCALE GENOMIC DNA]</scope>
    <source>
        <strain evidence="6 7">CBS5Q-3</strain>
    </source>
</reference>
<dbReference type="Gene3D" id="3.60.15.10">
    <property type="entry name" value="Ribonuclease Z/Hydroxyacylglutathione hydrolase-like"/>
    <property type="match status" value="1"/>
</dbReference>
<dbReference type="EMBL" id="SOZD01000001">
    <property type="protein sequence ID" value="TFF27691.1"/>
    <property type="molecule type" value="Genomic_DNA"/>
</dbReference>
<dbReference type="CDD" id="cd16277">
    <property type="entry name" value="metallo-hydrolase-like_MBL-fold"/>
    <property type="match status" value="1"/>
</dbReference>
<evidence type="ECO:0000259" key="5">
    <source>
        <dbReference type="SMART" id="SM00849"/>
    </source>
</evidence>
<evidence type="ECO:0000313" key="6">
    <source>
        <dbReference type="EMBL" id="TFF27691.1"/>
    </source>
</evidence>
<proteinExistence type="inferred from homology"/>
<dbReference type="InterPro" id="IPR001279">
    <property type="entry name" value="Metallo-B-lactamas"/>
</dbReference>
<keyword evidence="7" id="KW-1185">Reference proteome</keyword>
<dbReference type="Proteomes" id="UP000298179">
    <property type="component" value="Unassembled WGS sequence"/>
</dbReference>
<dbReference type="SMART" id="SM00849">
    <property type="entry name" value="Lactamase_B"/>
    <property type="match status" value="1"/>
</dbReference>
<evidence type="ECO:0000256" key="1">
    <source>
        <dbReference type="ARBA" id="ARBA00007749"/>
    </source>
</evidence>
<protein>
    <submittedName>
        <fullName evidence="6">MBL fold metallo-hydrolase</fullName>
    </submittedName>
</protein>
<keyword evidence="4" id="KW-0862">Zinc</keyword>
<dbReference type="SUPFAM" id="SSF56281">
    <property type="entry name" value="Metallo-hydrolase/oxidoreductase"/>
    <property type="match status" value="1"/>
</dbReference>
<dbReference type="GO" id="GO:0046872">
    <property type="term" value="F:metal ion binding"/>
    <property type="evidence" value="ECO:0007669"/>
    <property type="project" value="UniProtKB-KW"/>
</dbReference>
<evidence type="ECO:0000313" key="7">
    <source>
        <dbReference type="Proteomes" id="UP000298179"/>
    </source>
</evidence>